<dbReference type="Proteomes" id="UP000053681">
    <property type="component" value="Unassembled WGS sequence"/>
</dbReference>
<evidence type="ECO:0000313" key="10">
    <source>
        <dbReference type="EMBL" id="KSU87326.1"/>
    </source>
</evidence>
<dbReference type="FunFam" id="1.20.1510.10:FF:000006">
    <property type="entry name" value="Divalent cation efflux transporter"/>
    <property type="match status" value="1"/>
</dbReference>
<dbReference type="SUPFAM" id="SSF161111">
    <property type="entry name" value="Cation efflux protein transmembrane domain-like"/>
    <property type="match status" value="1"/>
</dbReference>
<evidence type="ECO:0000256" key="2">
    <source>
        <dbReference type="ARBA" id="ARBA00008114"/>
    </source>
</evidence>
<dbReference type="EMBL" id="LNQP01000047">
    <property type="protein sequence ID" value="KSU87326.1"/>
    <property type="molecule type" value="Genomic_DNA"/>
</dbReference>
<dbReference type="InterPro" id="IPR002524">
    <property type="entry name" value="Cation_efflux"/>
</dbReference>
<sequence>MDNEQRFKEAQTAAMVGMVGNIVLAIMKSIVGVMANSRALIADAANSVSDVAGSLVVFIGVKIAKQPPDEDHPYGHGKAESIAAIIVAVLLAIVGIEILTSSFQAFFNRIEPPKIFAVYALVAAIIIKEGLYRYTYRIGKKIKSDAVMINAHDHRVDVFSSFAALVGIGASLIGDEIGIEWLVYADPLAGLIVSVLVLKTAWTLGAEAFHNTLDHVLHEEDIAHLKEIVLGVEGVERIDTLHAREHGYYVIVDLRISVDPFITVKKGHQIGKVVKEKLLEEPNIQGVFVHINPYSES</sequence>
<evidence type="ECO:0000256" key="5">
    <source>
        <dbReference type="ARBA" id="ARBA00022989"/>
    </source>
</evidence>
<dbReference type="InterPro" id="IPR050291">
    <property type="entry name" value="CDF_Transporter"/>
</dbReference>
<keyword evidence="4 7" id="KW-0812">Transmembrane</keyword>
<comment type="caution">
    <text evidence="10">The sequence shown here is derived from an EMBL/GenBank/DDBJ whole genome shotgun (WGS) entry which is preliminary data.</text>
</comment>
<dbReference type="GO" id="GO:0008324">
    <property type="term" value="F:monoatomic cation transmembrane transporter activity"/>
    <property type="evidence" value="ECO:0007669"/>
    <property type="project" value="InterPro"/>
</dbReference>
<feature type="transmembrane region" description="Helical" evidence="7">
    <location>
        <begin position="82"/>
        <end position="103"/>
    </location>
</feature>
<dbReference type="Pfam" id="PF16916">
    <property type="entry name" value="ZT_dimer"/>
    <property type="match status" value="1"/>
</dbReference>
<reference evidence="10 11" key="1">
    <citation type="submission" date="2015-11" db="EMBL/GenBank/DDBJ databases">
        <title>Bacillus caseinolyticus sp nov.</title>
        <authorList>
            <person name="Dastager S.G."/>
            <person name="Mawlankar R."/>
        </authorList>
    </citation>
    <scope>NUCLEOTIDE SEQUENCE [LARGE SCALE GENOMIC DNA]</scope>
    <source>
        <strain evidence="10 11">SGD-V-76</strain>
    </source>
</reference>
<keyword evidence="5 7" id="KW-1133">Transmembrane helix</keyword>
<evidence type="ECO:0000256" key="1">
    <source>
        <dbReference type="ARBA" id="ARBA00004141"/>
    </source>
</evidence>
<comment type="similarity">
    <text evidence="2">Belongs to the cation diffusion facilitator (CDF) transporter (TC 2.A.4) family.</text>
</comment>
<evidence type="ECO:0000256" key="7">
    <source>
        <dbReference type="SAM" id="Phobius"/>
    </source>
</evidence>
<name>A0A0V8JJV7_9BACI</name>
<evidence type="ECO:0000259" key="8">
    <source>
        <dbReference type="Pfam" id="PF01545"/>
    </source>
</evidence>
<feature type="domain" description="Cation efflux protein transmembrane" evidence="8">
    <location>
        <begin position="15"/>
        <end position="209"/>
    </location>
</feature>
<dbReference type="SUPFAM" id="SSF160240">
    <property type="entry name" value="Cation efflux protein cytoplasmic domain-like"/>
    <property type="match status" value="1"/>
</dbReference>
<dbReference type="InterPro" id="IPR027469">
    <property type="entry name" value="Cation_efflux_TMD_sf"/>
</dbReference>
<keyword evidence="11" id="KW-1185">Reference proteome</keyword>
<dbReference type="Pfam" id="PF01545">
    <property type="entry name" value="Cation_efflux"/>
    <property type="match status" value="1"/>
</dbReference>
<dbReference type="Gene3D" id="1.20.1510.10">
    <property type="entry name" value="Cation efflux protein transmembrane domain"/>
    <property type="match status" value="1"/>
</dbReference>
<proteinExistence type="inferred from homology"/>
<feature type="domain" description="Cation efflux protein cytoplasmic" evidence="9">
    <location>
        <begin position="217"/>
        <end position="294"/>
    </location>
</feature>
<dbReference type="AlphaFoldDB" id="A0A0V8JJV7"/>
<feature type="transmembrane region" description="Helical" evidence="7">
    <location>
        <begin position="12"/>
        <end position="34"/>
    </location>
</feature>
<dbReference type="InterPro" id="IPR058533">
    <property type="entry name" value="Cation_efflux_TM"/>
</dbReference>
<evidence type="ECO:0000313" key="11">
    <source>
        <dbReference type="Proteomes" id="UP000053681"/>
    </source>
</evidence>
<dbReference type="GO" id="GO:0016020">
    <property type="term" value="C:membrane"/>
    <property type="evidence" value="ECO:0007669"/>
    <property type="project" value="UniProtKB-SubCell"/>
</dbReference>
<evidence type="ECO:0000256" key="4">
    <source>
        <dbReference type="ARBA" id="ARBA00022692"/>
    </source>
</evidence>
<dbReference type="RefSeq" id="WP_025911738.1">
    <property type="nucleotide sequence ID" value="NZ_KQ758662.1"/>
</dbReference>
<organism evidence="10 11">
    <name type="scientific">Priestia veravalensis</name>
    <dbReference type="NCBI Taxonomy" id="1414648"/>
    <lineage>
        <taxon>Bacteria</taxon>
        <taxon>Bacillati</taxon>
        <taxon>Bacillota</taxon>
        <taxon>Bacilli</taxon>
        <taxon>Bacillales</taxon>
        <taxon>Bacillaceae</taxon>
        <taxon>Priestia</taxon>
    </lineage>
</organism>
<accession>A0A0V8JJV7</accession>
<gene>
    <name evidence="10" type="ORF">AS180_13860</name>
</gene>
<dbReference type="PANTHER" id="PTHR43840:SF15">
    <property type="entry name" value="MITOCHONDRIAL METAL TRANSPORTER 1-RELATED"/>
    <property type="match status" value="1"/>
</dbReference>
<dbReference type="InterPro" id="IPR036837">
    <property type="entry name" value="Cation_efflux_CTD_sf"/>
</dbReference>
<dbReference type="InterPro" id="IPR027470">
    <property type="entry name" value="Cation_efflux_CTD"/>
</dbReference>
<feature type="transmembrane region" description="Helical" evidence="7">
    <location>
        <begin position="40"/>
        <end position="61"/>
    </location>
</feature>
<dbReference type="Gene3D" id="3.30.70.1350">
    <property type="entry name" value="Cation efflux protein, cytoplasmic domain"/>
    <property type="match status" value="1"/>
</dbReference>
<protein>
    <submittedName>
        <fullName evidence="10">Cation transporter</fullName>
    </submittedName>
</protein>
<feature type="transmembrane region" description="Helical" evidence="7">
    <location>
        <begin position="115"/>
        <end position="135"/>
    </location>
</feature>
<dbReference type="GeneID" id="93683841"/>
<evidence type="ECO:0000256" key="6">
    <source>
        <dbReference type="ARBA" id="ARBA00023136"/>
    </source>
</evidence>
<dbReference type="PANTHER" id="PTHR43840">
    <property type="entry name" value="MITOCHONDRIAL METAL TRANSPORTER 1-RELATED"/>
    <property type="match status" value="1"/>
</dbReference>
<evidence type="ECO:0000259" key="9">
    <source>
        <dbReference type="Pfam" id="PF16916"/>
    </source>
</evidence>
<evidence type="ECO:0000256" key="3">
    <source>
        <dbReference type="ARBA" id="ARBA00022448"/>
    </source>
</evidence>
<keyword evidence="3" id="KW-0813">Transport</keyword>
<comment type="subcellular location">
    <subcellularLocation>
        <location evidence="1">Membrane</location>
        <topology evidence="1">Multi-pass membrane protein</topology>
    </subcellularLocation>
</comment>
<dbReference type="NCBIfam" id="TIGR01297">
    <property type="entry name" value="CDF"/>
    <property type="match status" value="1"/>
</dbReference>
<keyword evidence="6 7" id="KW-0472">Membrane</keyword>